<keyword evidence="5" id="KW-1185">Reference proteome</keyword>
<gene>
    <name evidence="4" type="primary">11416326</name>
    <name evidence="2" type="ordered locus">MTR_7g011790</name>
    <name evidence="3" type="ORF">MtrunA17_Chr7g0218061</name>
</gene>
<dbReference type="Proteomes" id="UP000265566">
    <property type="component" value="Chromosome 7"/>
</dbReference>
<protein>
    <submittedName>
        <fullName evidence="2">DUF1336 family protein</fullName>
    </submittedName>
</protein>
<reference evidence="3" key="4">
    <citation type="journal article" date="2018" name="Nat. Plants">
        <title>Whole-genome landscape of Medicago truncatula symbiotic genes.</title>
        <authorList>
            <person name="Pecrix Y."/>
            <person name="Gamas P."/>
            <person name="Carrere S."/>
        </authorList>
    </citation>
    <scope>NUCLEOTIDE SEQUENCE</scope>
    <source>
        <tissue evidence="3">Leaves</tissue>
    </source>
</reference>
<dbReference type="EMBL" id="CM001223">
    <property type="protein sequence ID" value="AES77533.1"/>
    <property type="molecule type" value="Genomic_DNA"/>
</dbReference>
<dbReference type="InterPro" id="IPR009769">
    <property type="entry name" value="EDR2_C"/>
</dbReference>
<sequence>MGGCVSVPSHAIKAPKKLRRRIVRRRRRKISSSAANDINKLNNNGGMHVTDYSVSEYVHMDFENGAKTKCRRSEVSNSAYHLTQLEWHHSQYDVDANVMCQDESYFDSVSILDSDSDDEFNSVHGDCFPLVGSTVGCIPCGHVVQYEERSTCVVENNRQYEEYHESYRKVDGGNNIDKLKGRDENGFGLINTHGLPRLGKNQGSFKGLKEGKNNVEENAQEIARKSNLNRLAPSVSFNNRPSKKLSTIFRLSFKRKSCDVEETPELGQSKRYLIRPKAGLIIPYQNGDKLSAGCWSEIPPSTFQLRGENYFKDKRKSPAPNNSPYTPIGVDLFVCPKKIHHIAKHIELPNVKANGKVPQLLIVNIQLPTYPAAMFLGDSDGEGMSLVLYFKVSETLDDNISSQFQESITKLVDDEMEKVKGFAKDSNVAFRERLKIMVGLANPDDMHLSSTEKKLAQAYNGKPVLSRPQHNFYKGPNYFEIDLDIHRFSYISRKGLDAFRDRLKDGILDLGLTIQAQKQEELPEKVLCCIRLNKVDLGENDQTPMLMTLDGE</sequence>
<evidence type="ECO:0000313" key="3">
    <source>
        <dbReference type="EMBL" id="RHN44316.1"/>
    </source>
</evidence>
<evidence type="ECO:0000313" key="5">
    <source>
        <dbReference type="Proteomes" id="UP000002051"/>
    </source>
</evidence>
<dbReference type="STRING" id="3880.G7L343"/>
<reference evidence="2 5" key="1">
    <citation type="journal article" date="2011" name="Nature">
        <title>The Medicago genome provides insight into the evolution of rhizobial symbioses.</title>
        <authorList>
            <person name="Young N.D."/>
            <person name="Debelle F."/>
            <person name="Oldroyd G.E."/>
            <person name="Geurts R."/>
            <person name="Cannon S.B."/>
            <person name="Udvardi M.K."/>
            <person name="Benedito V.A."/>
            <person name="Mayer K.F."/>
            <person name="Gouzy J."/>
            <person name="Schoof H."/>
            <person name="Van de Peer Y."/>
            <person name="Proost S."/>
            <person name="Cook D.R."/>
            <person name="Meyers B.C."/>
            <person name="Spannagl M."/>
            <person name="Cheung F."/>
            <person name="De Mita S."/>
            <person name="Krishnakumar V."/>
            <person name="Gundlach H."/>
            <person name="Zhou S."/>
            <person name="Mudge J."/>
            <person name="Bharti A.K."/>
            <person name="Murray J.D."/>
            <person name="Naoumkina M.A."/>
            <person name="Rosen B."/>
            <person name="Silverstein K.A."/>
            <person name="Tang H."/>
            <person name="Rombauts S."/>
            <person name="Zhao P.X."/>
            <person name="Zhou P."/>
            <person name="Barbe V."/>
            <person name="Bardou P."/>
            <person name="Bechner M."/>
            <person name="Bellec A."/>
            <person name="Berger A."/>
            <person name="Berges H."/>
            <person name="Bidwell S."/>
            <person name="Bisseling T."/>
            <person name="Choisne N."/>
            <person name="Couloux A."/>
            <person name="Denny R."/>
            <person name="Deshpande S."/>
            <person name="Dai X."/>
            <person name="Doyle J.J."/>
            <person name="Dudez A.M."/>
            <person name="Farmer A.D."/>
            <person name="Fouteau S."/>
            <person name="Franken C."/>
            <person name="Gibelin C."/>
            <person name="Gish J."/>
            <person name="Goldstein S."/>
            <person name="Gonzalez A.J."/>
            <person name="Green P.J."/>
            <person name="Hallab A."/>
            <person name="Hartog M."/>
            <person name="Hua A."/>
            <person name="Humphray S.J."/>
            <person name="Jeong D.H."/>
            <person name="Jing Y."/>
            <person name="Jocker A."/>
            <person name="Kenton S.M."/>
            <person name="Kim D.J."/>
            <person name="Klee K."/>
            <person name="Lai H."/>
            <person name="Lang C."/>
            <person name="Lin S."/>
            <person name="Macmil S.L."/>
            <person name="Magdelenat G."/>
            <person name="Matthews L."/>
            <person name="McCorrison J."/>
            <person name="Monaghan E.L."/>
            <person name="Mun J.H."/>
            <person name="Najar F.Z."/>
            <person name="Nicholson C."/>
            <person name="Noirot C."/>
            <person name="O'Bleness M."/>
            <person name="Paule C.R."/>
            <person name="Poulain J."/>
            <person name="Prion F."/>
            <person name="Qin B."/>
            <person name="Qu C."/>
            <person name="Retzel E.F."/>
            <person name="Riddle C."/>
            <person name="Sallet E."/>
            <person name="Samain S."/>
            <person name="Samson N."/>
            <person name="Sanders I."/>
            <person name="Saurat O."/>
            <person name="Scarpelli C."/>
            <person name="Schiex T."/>
            <person name="Segurens B."/>
            <person name="Severin A.J."/>
            <person name="Sherrier D.J."/>
            <person name="Shi R."/>
            <person name="Sims S."/>
            <person name="Singer S.R."/>
            <person name="Sinharoy S."/>
            <person name="Sterck L."/>
            <person name="Viollet A."/>
            <person name="Wang B.B."/>
            <person name="Wang K."/>
            <person name="Wang M."/>
            <person name="Wang X."/>
            <person name="Warfsmann J."/>
            <person name="Weissenbach J."/>
            <person name="White D.D."/>
            <person name="White J.D."/>
            <person name="Wiley G.B."/>
            <person name="Wincker P."/>
            <person name="Xing Y."/>
            <person name="Yang L."/>
            <person name="Yao Z."/>
            <person name="Ying F."/>
            <person name="Zhai J."/>
            <person name="Zhou L."/>
            <person name="Zuber A."/>
            <person name="Denarie J."/>
            <person name="Dixon R.A."/>
            <person name="May G.D."/>
            <person name="Schwartz D.C."/>
            <person name="Rogers J."/>
            <person name="Quetier F."/>
            <person name="Town C.D."/>
            <person name="Roe B.A."/>
        </authorList>
    </citation>
    <scope>NUCLEOTIDE SEQUENCE [LARGE SCALE GENOMIC DNA]</scope>
    <source>
        <strain evidence="2">A17</strain>
        <strain evidence="4 5">cv. Jemalong A17</strain>
    </source>
</reference>
<evidence type="ECO:0000313" key="2">
    <source>
        <dbReference type="EMBL" id="AES77533.1"/>
    </source>
</evidence>
<dbReference type="EMBL" id="PSQE01000007">
    <property type="protein sequence ID" value="RHN44316.1"/>
    <property type="molecule type" value="Genomic_DNA"/>
</dbReference>
<dbReference type="PANTHER" id="PTHR31558:SF16">
    <property type="entry name" value="FAMILY PROTEIN, PUTATIVE (DUF1336)-RELATED"/>
    <property type="match status" value="1"/>
</dbReference>
<evidence type="ECO:0000313" key="4">
    <source>
        <dbReference type="EnsemblPlants" id="AES77533"/>
    </source>
</evidence>
<dbReference type="EnsemblPlants" id="AES77533">
    <property type="protein sequence ID" value="AES77533"/>
    <property type="gene ID" value="MTR_7g011790"/>
</dbReference>
<dbReference type="AlphaFoldDB" id="G7L343"/>
<dbReference type="PaxDb" id="3880-AES77533"/>
<evidence type="ECO:0000259" key="1">
    <source>
        <dbReference type="Pfam" id="PF07059"/>
    </source>
</evidence>
<dbReference type="Pfam" id="PF07059">
    <property type="entry name" value="EDR2_C"/>
    <property type="match status" value="1"/>
</dbReference>
<reference evidence="4" key="3">
    <citation type="submission" date="2015-04" db="UniProtKB">
        <authorList>
            <consortium name="EnsemblPlants"/>
        </authorList>
    </citation>
    <scope>IDENTIFICATION</scope>
    <source>
        <strain evidence="4">cv. Jemalong A17</strain>
    </source>
</reference>
<name>G7L343_MEDTR</name>
<dbReference type="PANTHER" id="PTHR31558">
    <property type="entry name" value="CW14 PROTEIN"/>
    <property type="match status" value="1"/>
</dbReference>
<dbReference type="OMA" id="CKYEEYH"/>
<organism evidence="2 5">
    <name type="scientific">Medicago truncatula</name>
    <name type="common">Barrel medic</name>
    <name type="synonym">Medicago tribuloides</name>
    <dbReference type="NCBI Taxonomy" id="3880"/>
    <lineage>
        <taxon>Eukaryota</taxon>
        <taxon>Viridiplantae</taxon>
        <taxon>Streptophyta</taxon>
        <taxon>Embryophyta</taxon>
        <taxon>Tracheophyta</taxon>
        <taxon>Spermatophyta</taxon>
        <taxon>Magnoliopsida</taxon>
        <taxon>eudicotyledons</taxon>
        <taxon>Gunneridae</taxon>
        <taxon>Pentapetalae</taxon>
        <taxon>rosids</taxon>
        <taxon>fabids</taxon>
        <taxon>Fabales</taxon>
        <taxon>Fabaceae</taxon>
        <taxon>Papilionoideae</taxon>
        <taxon>50 kb inversion clade</taxon>
        <taxon>NPAAA clade</taxon>
        <taxon>Hologalegina</taxon>
        <taxon>IRL clade</taxon>
        <taxon>Trifolieae</taxon>
        <taxon>Medicago</taxon>
    </lineage>
</organism>
<feature type="domain" description="Protein ENHANCED DISEASE RESISTANCE 2 C-terminal" evidence="1">
    <location>
        <begin position="295"/>
        <end position="536"/>
    </location>
</feature>
<dbReference type="HOGENOM" id="CLU_033593_2_0_1"/>
<proteinExistence type="predicted"/>
<dbReference type="OrthoDB" id="9970435at2759"/>
<accession>G7L343</accession>
<dbReference type="Proteomes" id="UP000002051">
    <property type="component" value="Unassembled WGS sequence"/>
</dbReference>
<dbReference type="KEGG" id="mtr:11416326"/>
<reference evidence="2 5" key="2">
    <citation type="journal article" date="2014" name="BMC Genomics">
        <title>An improved genome release (version Mt4.0) for the model legume Medicago truncatula.</title>
        <authorList>
            <person name="Tang H."/>
            <person name="Krishnakumar V."/>
            <person name="Bidwell S."/>
            <person name="Rosen B."/>
            <person name="Chan A."/>
            <person name="Zhou S."/>
            <person name="Gentzbittel L."/>
            <person name="Childs K.L."/>
            <person name="Yandell M."/>
            <person name="Gundlach H."/>
            <person name="Mayer K.F."/>
            <person name="Schwartz D.C."/>
            <person name="Town C.D."/>
        </authorList>
    </citation>
    <scope>GENOME REANNOTATION</scope>
    <source>
        <strain evidence="4 5">cv. Jemalong A17</strain>
    </source>
</reference>
<dbReference type="Gramene" id="rna38419">
    <property type="protein sequence ID" value="RHN44316.1"/>
    <property type="gene ID" value="gene38419"/>
</dbReference>
<dbReference type="eggNOG" id="ENOG502QQV7">
    <property type="taxonomic scope" value="Eukaryota"/>
</dbReference>